<evidence type="ECO:0000256" key="12">
    <source>
        <dbReference type="ARBA" id="ARBA00044891"/>
    </source>
</evidence>
<keyword evidence="28" id="KW-1185">Reference proteome</keyword>
<dbReference type="Gene3D" id="1.20.1250.20">
    <property type="entry name" value="MFS general substrate transporter like domains"/>
    <property type="match status" value="1"/>
</dbReference>
<dbReference type="AlphaFoldDB" id="A0A4P9W7K5"/>
<evidence type="ECO:0000256" key="10">
    <source>
        <dbReference type="ARBA" id="ARBA00044881"/>
    </source>
</evidence>
<dbReference type="OrthoDB" id="424834at2759"/>
<evidence type="ECO:0000256" key="5">
    <source>
        <dbReference type="ARBA" id="ARBA00022989"/>
    </source>
</evidence>
<evidence type="ECO:0000313" key="28">
    <source>
        <dbReference type="Proteomes" id="UP000269721"/>
    </source>
</evidence>
<feature type="transmembrane region" description="Helical" evidence="25">
    <location>
        <begin position="18"/>
        <end position="36"/>
    </location>
</feature>
<dbReference type="InterPro" id="IPR020846">
    <property type="entry name" value="MFS_dom"/>
</dbReference>
<evidence type="ECO:0000256" key="6">
    <source>
        <dbReference type="ARBA" id="ARBA00023136"/>
    </source>
</evidence>
<evidence type="ECO:0000256" key="20">
    <source>
        <dbReference type="ARBA" id="ARBA00044924"/>
    </source>
</evidence>
<dbReference type="InterPro" id="IPR052187">
    <property type="entry name" value="MFSD1"/>
</dbReference>
<evidence type="ECO:0000256" key="11">
    <source>
        <dbReference type="ARBA" id="ARBA00044884"/>
    </source>
</evidence>
<accession>A0A4P9W7K5</accession>
<evidence type="ECO:0000256" key="19">
    <source>
        <dbReference type="ARBA" id="ARBA00044919"/>
    </source>
</evidence>
<evidence type="ECO:0000256" key="9">
    <source>
        <dbReference type="ARBA" id="ARBA00044878"/>
    </source>
</evidence>
<evidence type="ECO:0000256" key="13">
    <source>
        <dbReference type="ARBA" id="ARBA00044893"/>
    </source>
</evidence>
<dbReference type="SUPFAM" id="SSF103473">
    <property type="entry name" value="MFS general substrate transporter"/>
    <property type="match status" value="1"/>
</dbReference>
<comment type="function">
    <text evidence="23">Lysosomal dipeptide uniporter that selectively exports lysine, arginine or histidine-containing dipeptides with a net positive charge from the lysosome lumen into the cytosol. Could play a role in a specific type of protein O-glycosylation indirectly regulating macrophages migration and tissue invasion. Also essential for liver homeostasis.</text>
</comment>
<evidence type="ECO:0000256" key="18">
    <source>
        <dbReference type="ARBA" id="ARBA00044912"/>
    </source>
</evidence>
<comment type="catalytic activity">
    <reaction evidence="13">
        <text>L-alpha-aminoacyl-L-lysine(out) = L-alpha-aminoacyl-L-lysine(in)</text>
        <dbReference type="Rhea" id="RHEA:79383"/>
        <dbReference type="ChEBI" id="CHEBI:229966"/>
    </reaction>
</comment>
<keyword evidence="4 25" id="KW-0812">Transmembrane</keyword>
<evidence type="ECO:0000256" key="16">
    <source>
        <dbReference type="ARBA" id="ARBA00044900"/>
    </source>
</evidence>
<evidence type="ECO:0000256" key="17">
    <source>
        <dbReference type="ARBA" id="ARBA00044903"/>
    </source>
</evidence>
<dbReference type="PANTHER" id="PTHR23512">
    <property type="entry name" value="MAJOR FACILITATOR SUPERFAMILY DOMAIN-CONTAINING PROTEIN 1"/>
    <property type="match status" value="1"/>
</dbReference>
<evidence type="ECO:0000256" key="21">
    <source>
        <dbReference type="ARBA" id="ARBA00044985"/>
    </source>
</evidence>
<comment type="catalytic activity">
    <reaction evidence="9">
        <text>L-histidyl-glycine(out) = L-histidyl-glycine(in)</text>
        <dbReference type="Rhea" id="RHEA:79395"/>
        <dbReference type="ChEBI" id="CHEBI:229957"/>
    </reaction>
</comment>
<evidence type="ECO:0000259" key="26">
    <source>
        <dbReference type="PROSITE" id="PS50850"/>
    </source>
</evidence>
<evidence type="ECO:0000256" key="22">
    <source>
        <dbReference type="ARBA" id="ARBA00045018"/>
    </source>
</evidence>
<keyword evidence="6 25" id="KW-0472">Membrane</keyword>
<evidence type="ECO:0000256" key="8">
    <source>
        <dbReference type="ARBA" id="ARBA00044876"/>
    </source>
</evidence>
<comment type="catalytic activity">
    <reaction evidence="11">
        <text>L-alpha-aminoacyl-L-histidine(out) = L-alpha-aminoacyl-L-histidine(in)</text>
        <dbReference type="Rhea" id="RHEA:79375"/>
        <dbReference type="ChEBI" id="CHEBI:229967"/>
    </reaction>
</comment>
<comment type="catalytic activity">
    <reaction evidence="10">
        <text>L-alpha-aminoacyl-L-arginine(out) = L-alpha-aminoacyl-L-arginine(in)</text>
        <dbReference type="Rhea" id="RHEA:79367"/>
        <dbReference type="ChEBI" id="CHEBI:229968"/>
    </reaction>
</comment>
<comment type="subunit">
    <text evidence="24">Homodimer. Interacts with lysosomal protein GLMP (via lumenal domain); the interaction starts while both proteins are still in the endoplasmic reticulum and is required for stabilization of MFSD1 in lysosomes but has no direct effect on its targeting to lysosomes or transporter activity.</text>
</comment>
<feature type="transmembrane region" description="Helical" evidence="25">
    <location>
        <begin position="111"/>
        <end position="131"/>
    </location>
</feature>
<name>A0A4P9W7K5_9FUNG</name>
<evidence type="ECO:0000256" key="2">
    <source>
        <dbReference type="ARBA" id="ARBA00008335"/>
    </source>
</evidence>
<dbReference type="InterPro" id="IPR036259">
    <property type="entry name" value="MFS_trans_sf"/>
</dbReference>
<evidence type="ECO:0000256" key="14">
    <source>
        <dbReference type="ARBA" id="ARBA00044898"/>
    </source>
</evidence>
<comment type="catalytic activity">
    <reaction evidence="20">
        <text>L-lysyl-glycine(out) = L-lysyl-glycine(in)</text>
        <dbReference type="Rhea" id="RHEA:79407"/>
        <dbReference type="ChEBI" id="CHEBI:191202"/>
    </reaction>
</comment>
<keyword evidence="5 25" id="KW-1133">Transmembrane helix</keyword>
<feature type="domain" description="Major facilitator superfamily (MFS) profile" evidence="26">
    <location>
        <begin position="1"/>
        <end position="133"/>
    </location>
</feature>
<comment type="catalytic activity">
    <reaction evidence="18">
        <text>L-histidyl-L-alpha-amino acid(out) = L-histidyl-L-alpha-amino acid(in)</text>
        <dbReference type="Rhea" id="RHEA:79379"/>
        <dbReference type="ChEBI" id="CHEBI:229964"/>
    </reaction>
</comment>
<comment type="catalytic activity">
    <reaction evidence="16">
        <text>L-lysyl-L-lysine(out) = L-lysyl-L-lysine(in)</text>
        <dbReference type="Rhea" id="RHEA:79403"/>
        <dbReference type="ChEBI" id="CHEBI:229956"/>
    </reaction>
</comment>
<dbReference type="Proteomes" id="UP000269721">
    <property type="component" value="Unassembled WGS sequence"/>
</dbReference>
<comment type="catalytic activity">
    <reaction evidence="12">
        <text>L-lysyl-L-alpha-amino acid(out) = L-lysyl-L-alpha-amino acid(in)</text>
        <dbReference type="Rhea" id="RHEA:79387"/>
        <dbReference type="ChEBI" id="CHEBI:229965"/>
    </reaction>
</comment>
<feature type="transmembrane region" description="Helical" evidence="25">
    <location>
        <begin position="75"/>
        <end position="99"/>
    </location>
</feature>
<evidence type="ECO:0000256" key="25">
    <source>
        <dbReference type="SAM" id="Phobius"/>
    </source>
</evidence>
<gene>
    <name evidence="27" type="ORF">BDK51DRAFT_26753</name>
</gene>
<dbReference type="GO" id="GO:0022857">
    <property type="term" value="F:transmembrane transporter activity"/>
    <property type="evidence" value="ECO:0007669"/>
    <property type="project" value="InterPro"/>
</dbReference>
<feature type="non-terminal residue" evidence="27">
    <location>
        <position position="1"/>
    </location>
</feature>
<evidence type="ECO:0000313" key="27">
    <source>
        <dbReference type="EMBL" id="RKO87373.1"/>
    </source>
</evidence>
<comment type="catalytic activity">
    <reaction evidence="17">
        <text>L-arginyl-glycine(out) = L-arginyl-glycine(in)</text>
        <dbReference type="Rhea" id="RHEA:79391"/>
        <dbReference type="ChEBI" id="CHEBI:229955"/>
    </reaction>
</comment>
<evidence type="ECO:0000256" key="3">
    <source>
        <dbReference type="ARBA" id="ARBA00022448"/>
    </source>
</evidence>
<dbReference type="InterPro" id="IPR011701">
    <property type="entry name" value="MFS"/>
</dbReference>
<protein>
    <recommendedName>
        <fullName evidence="21">Lysosomal dipeptide transporter MFSD1</fullName>
    </recommendedName>
    <alternativeName>
        <fullName evidence="22">Major facilitator superfamily domain-containing protein 1</fullName>
    </alternativeName>
</protein>
<sequence length="208" mass="22372">ITSPALGLLVDRFGGKPFVLAASLAIVLVAHSLLRYTDVTPFVGMSMFGISLSLSAASNWPIIPHLVGAHQLGTAYGIVSVVGNITLALTPLVVGSLLASTPSGYAKAMTFFVLDSAVAFVMTWGLVFWDFKNGWAMSSRSMDSEDATVPTSPIVTLVTEVETEDQRWDEKLEMTPGKLMVDTSRTTAVEVMEGNMRMRSPLNRNEDG</sequence>
<comment type="similarity">
    <text evidence="2">Belongs to the major facilitator superfamily.</text>
</comment>
<comment type="catalytic activity">
    <reaction evidence="19">
        <text>L-alanyl-L-lysine(out) = L-alanyl-L-lysine(in)</text>
        <dbReference type="Rhea" id="RHEA:79415"/>
        <dbReference type="ChEBI" id="CHEBI:192470"/>
    </reaction>
</comment>
<comment type="subcellular location">
    <subcellularLocation>
        <location evidence="1">Lysosome membrane</location>
        <topology evidence="1">Multi-pass membrane protein</topology>
    </subcellularLocation>
</comment>
<dbReference type="PROSITE" id="PS50850">
    <property type="entry name" value="MFS"/>
    <property type="match status" value="1"/>
</dbReference>
<evidence type="ECO:0000256" key="23">
    <source>
        <dbReference type="ARBA" id="ARBA00045709"/>
    </source>
</evidence>
<comment type="catalytic activity">
    <reaction evidence="14">
        <text>L-aspartyl-L-lysine(out) = L-aspartyl-L-lysine(in)</text>
        <dbReference type="Rhea" id="RHEA:79411"/>
        <dbReference type="ChEBI" id="CHEBI:229953"/>
    </reaction>
</comment>
<comment type="catalytic activity">
    <reaction evidence="15">
        <text>L-arginyl-L-alpha-amino acid(out) = L-arginyl-L-alpha-amino acid(in)</text>
        <dbReference type="Rhea" id="RHEA:79371"/>
        <dbReference type="ChEBI" id="CHEBI:84315"/>
    </reaction>
</comment>
<reference evidence="28" key="1">
    <citation type="journal article" date="2018" name="Nat. Microbiol.">
        <title>Leveraging single-cell genomics to expand the fungal tree of life.</title>
        <authorList>
            <person name="Ahrendt S.R."/>
            <person name="Quandt C.A."/>
            <person name="Ciobanu D."/>
            <person name="Clum A."/>
            <person name="Salamov A."/>
            <person name="Andreopoulos B."/>
            <person name="Cheng J.F."/>
            <person name="Woyke T."/>
            <person name="Pelin A."/>
            <person name="Henrissat B."/>
            <person name="Reynolds N.K."/>
            <person name="Benny G.L."/>
            <person name="Smith M.E."/>
            <person name="James T.Y."/>
            <person name="Grigoriev I.V."/>
        </authorList>
    </citation>
    <scope>NUCLEOTIDE SEQUENCE [LARGE SCALE GENOMIC DNA]</scope>
</reference>
<evidence type="ECO:0000256" key="15">
    <source>
        <dbReference type="ARBA" id="ARBA00044899"/>
    </source>
</evidence>
<dbReference type="PANTHER" id="PTHR23512:SF3">
    <property type="entry name" value="MAJOR FACILITATOR SUPERFAMILY DOMAIN-CONTAINING PROTEIN 1"/>
    <property type="match status" value="1"/>
</dbReference>
<feature type="transmembrane region" description="Helical" evidence="25">
    <location>
        <begin position="42"/>
        <end position="63"/>
    </location>
</feature>
<dbReference type="EMBL" id="KZ997467">
    <property type="protein sequence ID" value="RKO87373.1"/>
    <property type="molecule type" value="Genomic_DNA"/>
</dbReference>
<evidence type="ECO:0000256" key="1">
    <source>
        <dbReference type="ARBA" id="ARBA00004155"/>
    </source>
</evidence>
<dbReference type="Pfam" id="PF07690">
    <property type="entry name" value="MFS_1"/>
    <property type="match status" value="1"/>
</dbReference>
<keyword evidence="7" id="KW-0458">Lysosome</keyword>
<comment type="catalytic activity">
    <reaction evidence="8">
        <text>L-lysyl-L-alanine(out) = L-lysyl-L-alanine(in)</text>
        <dbReference type="Rhea" id="RHEA:79399"/>
        <dbReference type="ChEBI" id="CHEBI:229954"/>
    </reaction>
</comment>
<keyword evidence="3" id="KW-0813">Transport</keyword>
<proteinExistence type="inferred from homology"/>
<organism evidence="27 28">
    <name type="scientific">Blyttiomyces helicus</name>
    <dbReference type="NCBI Taxonomy" id="388810"/>
    <lineage>
        <taxon>Eukaryota</taxon>
        <taxon>Fungi</taxon>
        <taxon>Fungi incertae sedis</taxon>
        <taxon>Chytridiomycota</taxon>
        <taxon>Chytridiomycota incertae sedis</taxon>
        <taxon>Chytridiomycetes</taxon>
        <taxon>Chytridiomycetes incertae sedis</taxon>
        <taxon>Blyttiomyces</taxon>
    </lineage>
</organism>
<evidence type="ECO:0000256" key="7">
    <source>
        <dbReference type="ARBA" id="ARBA00023228"/>
    </source>
</evidence>
<evidence type="ECO:0000256" key="24">
    <source>
        <dbReference type="ARBA" id="ARBA00046376"/>
    </source>
</evidence>
<evidence type="ECO:0000256" key="4">
    <source>
        <dbReference type="ARBA" id="ARBA00022692"/>
    </source>
</evidence>